<dbReference type="PROSITE" id="PS50977">
    <property type="entry name" value="HTH_TETR_2"/>
    <property type="match status" value="1"/>
</dbReference>
<comment type="caution">
    <text evidence="6">The sequence shown here is derived from an EMBL/GenBank/DDBJ whole genome shotgun (WGS) entry which is preliminary data.</text>
</comment>
<gene>
    <name evidence="6" type="ORF">ACFQWB_05065</name>
</gene>
<keyword evidence="1" id="KW-0805">Transcription regulation</keyword>
<dbReference type="InterPro" id="IPR001647">
    <property type="entry name" value="HTH_TetR"/>
</dbReference>
<dbReference type="PANTHER" id="PTHR30055:SF234">
    <property type="entry name" value="HTH-TYPE TRANSCRIPTIONAL REGULATOR BETI"/>
    <property type="match status" value="1"/>
</dbReference>
<sequence length="193" mass="22149">MTLAKIRQAALELFAEQGYEGTALSEIARAVGIRTPSLYAHVSSKEELFLGLLRDAMEWENAWMARVLAGPGPVKDEADRESRLKSFFFAYTDLPGASPERRLLQRTLMYPPKALKEKVQETFAYYEGRLTDLLGAIGYRDFVKAAPSPEAWVSAMYCLLDGLWLEQRFYPGPEYERRRQAVWEFAKRTLIDR</sequence>
<name>A0ABW2V251_9BACL</name>
<evidence type="ECO:0000259" key="5">
    <source>
        <dbReference type="PROSITE" id="PS50977"/>
    </source>
</evidence>
<organism evidence="6 7">
    <name type="scientific">Paenibacillus thermoaerophilus</name>
    <dbReference type="NCBI Taxonomy" id="1215385"/>
    <lineage>
        <taxon>Bacteria</taxon>
        <taxon>Bacillati</taxon>
        <taxon>Bacillota</taxon>
        <taxon>Bacilli</taxon>
        <taxon>Bacillales</taxon>
        <taxon>Paenibacillaceae</taxon>
        <taxon>Paenibacillus</taxon>
    </lineage>
</organism>
<dbReference type="EMBL" id="JBHTGQ010000011">
    <property type="protein sequence ID" value="MFC7749313.1"/>
    <property type="molecule type" value="Genomic_DNA"/>
</dbReference>
<keyword evidence="2 4" id="KW-0238">DNA-binding</keyword>
<dbReference type="SUPFAM" id="SSF48498">
    <property type="entry name" value="Tetracyclin repressor-like, C-terminal domain"/>
    <property type="match status" value="1"/>
</dbReference>
<evidence type="ECO:0000256" key="1">
    <source>
        <dbReference type="ARBA" id="ARBA00023015"/>
    </source>
</evidence>
<dbReference type="InterPro" id="IPR050109">
    <property type="entry name" value="HTH-type_TetR-like_transc_reg"/>
</dbReference>
<dbReference type="PANTHER" id="PTHR30055">
    <property type="entry name" value="HTH-TYPE TRANSCRIPTIONAL REGULATOR RUTR"/>
    <property type="match status" value="1"/>
</dbReference>
<dbReference type="InterPro" id="IPR009057">
    <property type="entry name" value="Homeodomain-like_sf"/>
</dbReference>
<reference evidence="7" key="1">
    <citation type="journal article" date="2019" name="Int. J. Syst. Evol. Microbiol.">
        <title>The Global Catalogue of Microorganisms (GCM) 10K type strain sequencing project: providing services to taxonomists for standard genome sequencing and annotation.</title>
        <authorList>
            <consortium name="The Broad Institute Genomics Platform"/>
            <consortium name="The Broad Institute Genome Sequencing Center for Infectious Disease"/>
            <person name="Wu L."/>
            <person name="Ma J."/>
        </authorList>
    </citation>
    <scope>NUCLEOTIDE SEQUENCE [LARGE SCALE GENOMIC DNA]</scope>
    <source>
        <strain evidence="7">JCM 18657</strain>
    </source>
</reference>
<protein>
    <submittedName>
        <fullName evidence="6">TetR/AcrR family transcriptional regulator</fullName>
    </submittedName>
</protein>
<dbReference type="RefSeq" id="WP_138789605.1">
    <property type="nucleotide sequence ID" value="NZ_JBHTGQ010000011.1"/>
</dbReference>
<dbReference type="InterPro" id="IPR036271">
    <property type="entry name" value="Tet_transcr_reg_TetR-rel_C_sf"/>
</dbReference>
<evidence type="ECO:0000313" key="7">
    <source>
        <dbReference type="Proteomes" id="UP001596528"/>
    </source>
</evidence>
<evidence type="ECO:0000256" key="3">
    <source>
        <dbReference type="ARBA" id="ARBA00023163"/>
    </source>
</evidence>
<proteinExistence type="predicted"/>
<keyword evidence="7" id="KW-1185">Reference proteome</keyword>
<feature type="domain" description="HTH tetR-type" evidence="5">
    <location>
        <begin position="1"/>
        <end position="60"/>
    </location>
</feature>
<dbReference type="PRINTS" id="PR00455">
    <property type="entry name" value="HTHTETR"/>
</dbReference>
<dbReference type="Pfam" id="PF00440">
    <property type="entry name" value="TetR_N"/>
    <property type="match status" value="1"/>
</dbReference>
<accession>A0ABW2V251</accession>
<evidence type="ECO:0000313" key="6">
    <source>
        <dbReference type="EMBL" id="MFC7749313.1"/>
    </source>
</evidence>
<evidence type="ECO:0000256" key="4">
    <source>
        <dbReference type="PROSITE-ProRule" id="PRU00335"/>
    </source>
</evidence>
<evidence type="ECO:0000256" key="2">
    <source>
        <dbReference type="ARBA" id="ARBA00023125"/>
    </source>
</evidence>
<dbReference type="Gene3D" id="1.10.357.10">
    <property type="entry name" value="Tetracycline Repressor, domain 2"/>
    <property type="match status" value="1"/>
</dbReference>
<dbReference type="SUPFAM" id="SSF46689">
    <property type="entry name" value="Homeodomain-like"/>
    <property type="match status" value="1"/>
</dbReference>
<feature type="DNA-binding region" description="H-T-H motif" evidence="4">
    <location>
        <begin position="23"/>
        <end position="42"/>
    </location>
</feature>
<dbReference type="Proteomes" id="UP001596528">
    <property type="component" value="Unassembled WGS sequence"/>
</dbReference>
<keyword evidence="3" id="KW-0804">Transcription</keyword>
<dbReference type="Gene3D" id="1.10.10.60">
    <property type="entry name" value="Homeodomain-like"/>
    <property type="match status" value="1"/>
</dbReference>